<dbReference type="EMBL" id="GBRH01257723">
    <property type="protein sequence ID" value="JAD40172.1"/>
    <property type="molecule type" value="Transcribed_RNA"/>
</dbReference>
<evidence type="ECO:0000256" key="1">
    <source>
        <dbReference type="SAM" id="MobiDB-lite"/>
    </source>
</evidence>
<dbReference type="AlphaFoldDB" id="A0A0A8ZZG3"/>
<feature type="compositionally biased region" description="Low complexity" evidence="1">
    <location>
        <begin position="18"/>
        <end position="32"/>
    </location>
</feature>
<name>A0A0A8ZZG3_ARUDO</name>
<sequence>MLGESPMSSLNADPATCPPDRALARSPRRSPAQPRPPVGRPTAPSGLHPAAPAPRRRQRPRQVPGSIPLFTAVDRLGYAVAAVSTAGPTPTPGLLRQMCFFSLRGRGKRQRRTRVASDKSSQR</sequence>
<organism evidence="2">
    <name type="scientific">Arundo donax</name>
    <name type="common">Giant reed</name>
    <name type="synonym">Donax arundinaceus</name>
    <dbReference type="NCBI Taxonomy" id="35708"/>
    <lineage>
        <taxon>Eukaryota</taxon>
        <taxon>Viridiplantae</taxon>
        <taxon>Streptophyta</taxon>
        <taxon>Embryophyta</taxon>
        <taxon>Tracheophyta</taxon>
        <taxon>Spermatophyta</taxon>
        <taxon>Magnoliopsida</taxon>
        <taxon>Liliopsida</taxon>
        <taxon>Poales</taxon>
        <taxon>Poaceae</taxon>
        <taxon>PACMAD clade</taxon>
        <taxon>Arundinoideae</taxon>
        <taxon>Arundineae</taxon>
        <taxon>Arundo</taxon>
    </lineage>
</organism>
<reference evidence="2" key="1">
    <citation type="submission" date="2014-09" db="EMBL/GenBank/DDBJ databases">
        <authorList>
            <person name="Magalhaes I.L.F."/>
            <person name="Oliveira U."/>
            <person name="Santos F.R."/>
            <person name="Vidigal T.H.D.A."/>
            <person name="Brescovit A.D."/>
            <person name="Santos A.J."/>
        </authorList>
    </citation>
    <scope>NUCLEOTIDE SEQUENCE</scope>
    <source>
        <tissue evidence="2">Shoot tissue taken approximately 20 cm above the soil surface</tissue>
    </source>
</reference>
<feature type="compositionally biased region" description="Polar residues" evidence="1">
    <location>
        <begin position="1"/>
        <end position="11"/>
    </location>
</feature>
<feature type="region of interest" description="Disordered" evidence="1">
    <location>
        <begin position="1"/>
        <end position="65"/>
    </location>
</feature>
<protein>
    <submittedName>
        <fullName evidence="2">Uncharacterized protein</fullName>
    </submittedName>
</protein>
<proteinExistence type="predicted"/>
<accession>A0A0A8ZZG3</accession>
<reference evidence="2" key="2">
    <citation type="journal article" date="2015" name="Data Brief">
        <title>Shoot transcriptome of the giant reed, Arundo donax.</title>
        <authorList>
            <person name="Barrero R.A."/>
            <person name="Guerrero F.D."/>
            <person name="Moolhuijzen P."/>
            <person name="Goolsby J.A."/>
            <person name="Tidwell J."/>
            <person name="Bellgard S.E."/>
            <person name="Bellgard M.I."/>
        </authorList>
    </citation>
    <scope>NUCLEOTIDE SEQUENCE</scope>
    <source>
        <tissue evidence="2">Shoot tissue taken approximately 20 cm above the soil surface</tissue>
    </source>
</reference>
<evidence type="ECO:0000313" key="2">
    <source>
        <dbReference type="EMBL" id="JAD40172.1"/>
    </source>
</evidence>